<dbReference type="FunFam" id="3.20.20.80:FF:000064">
    <property type="entry name" value="Oligo-1,6-glucosidase"/>
    <property type="match status" value="1"/>
</dbReference>
<evidence type="ECO:0000256" key="2">
    <source>
        <dbReference type="ARBA" id="ARBA00022801"/>
    </source>
</evidence>
<dbReference type="PANTHER" id="PTHR10357:SF232">
    <property type="entry name" value="GLYCOSYL HYDROLASE FAMILY 13 CATALYTIC DOMAIN-CONTAINING PROTEIN"/>
    <property type="match status" value="1"/>
</dbReference>
<dbReference type="SMART" id="SM00642">
    <property type="entry name" value="Aamy"/>
    <property type="match status" value="1"/>
</dbReference>
<dbReference type="Gene3D" id="3.20.20.80">
    <property type="entry name" value="Glycosidases"/>
    <property type="match status" value="1"/>
</dbReference>
<dbReference type="SUPFAM" id="SSF51445">
    <property type="entry name" value="(Trans)glycosidases"/>
    <property type="match status" value="1"/>
</dbReference>
<keyword evidence="2" id="KW-0378">Hydrolase</keyword>
<dbReference type="InterPro" id="IPR013780">
    <property type="entry name" value="Glyco_hydro_b"/>
</dbReference>
<dbReference type="GO" id="GO:0004575">
    <property type="term" value="F:sucrose alpha-glucosidase activity"/>
    <property type="evidence" value="ECO:0007669"/>
    <property type="project" value="TreeGrafter"/>
</dbReference>
<dbReference type="CDD" id="cd11333">
    <property type="entry name" value="AmyAc_SI_OligoGlu_DGase"/>
    <property type="match status" value="1"/>
</dbReference>
<reference evidence="6 7" key="1">
    <citation type="journal article" date="2014" name="BMC Genomics">
        <title>Comparative genome sequencing reveals chemotype-specific gene clusters in the toxigenic black mold Stachybotrys.</title>
        <authorList>
            <person name="Semeiks J."/>
            <person name="Borek D."/>
            <person name="Otwinowski Z."/>
            <person name="Grishin N.V."/>
        </authorList>
    </citation>
    <scope>NUCLEOTIDE SEQUENCE [LARGE SCALE GENOMIC DNA]</scope>
    <source>
        <strain evidence="6 7">IBT 40285</strain>
    </source>
</reference>
<keyword evidence="4" id="KW-0462">Maltose metabolism</keyword>
<sequence length="591" mass="68534">MAQQHRAWWKESSVYQVYPASFQDSTGSGTGDLKGIISRVDYLHKLGVDIVWLSPIFQSPQVDMGYDISDYKTIDPPYGDIADVGVLQDELHARGMKLVLDLVVNHTSDQHVWFKESRKSKDNPYRDWYIWKPAKYDSDGNRQPPNNWQGHFQGSAWEYDEATDEYYLHLFCKEQPDLNWENPKVRKAVHEIMRFWLDRGADGFRLDVINFISKDQSFPDSQETVLRGHEYYACGPRLHEYLQDLGAILREYGAFSVGEMPCVYNEQDLIKAVAADRGELSMIFHFELWVIFPNEETERGWHPVTDKHHSMDLDHGPQGKFSWRDWTLQELKKGVLKWQKFMYENDGWNALYLENHDQPRSVSRFANDDPEYREASAKLIAVFLGFQAGTPFIYQGQEIGMVNVPTSWPMDEYKDIDCVNHWNLFKDTADEEMKKELRRNYQRKSRDNARTPMQWDAGHQAGFTTGDSPWMRVNDNYTDINAAAQTSNDQSVYHCWRSVLQKRKALKDIFVYGDFELVDEQHPDVFGYRRTAATGESVMVITNFSTKDLTWNLQGSKVKEVIVTSNGQSLEGITAGEVRLAPYEALAVLVE</sequence>
<feature type="domain" description="Glycosyl hydrolase family 13 catalytic" evidence="5">
    <location>
        <begin position="16"/>
        <end position="450"/>
    </location>
</feature>
<evidence type="ECO:0000313" key="6">
    <source>
        <dbReference type="EMBL" id="KFA64196.1"/>
    </source>
</evidence>
<dbReference type="Proteomes" id="UP000028524">
    <property type="component" value="Unassembled WGS sequence"/>
</dbReference>
<dbReference type="Gene3D" id="3.90.400.10">
    <property type="entry name" value="Oligo-1,6-glucosidase, Domain 2"/>
    <property type="match status" value="1"/>
</dbReference>
<dbReference type="GO" id="GO:0000025">
    <property type="term" value="P:maltose catabolic process"/>
    <property type="evidence" value="ECO:0007669"/>
    <property type="project" value="TreeGrafter"/>
</dbReference>
<dbReference type="GO" id="GO:0033934">
    <property type="term" value="F:glucan 1,4-alpha-maltotriohydrolase activity"/>
    <property type="evidence" value="ECO:0007669"/>
    <property type="project" value="TreeGrafter"/>
</dbReference>
<evidence type="ECO:0000313" key="7">
    <source>
        <dbReference type="Proteomes" id="UP000028524"/>
    </source>
</evidence>
<dbReference type="AlphaFoldDB" id="A0A084QJR1"/>
<dbReference type="OMA" id="TENEWFT"/>
<dbReference type="GO" id="GO:0004556">
    <property type="term" value="F:alpha-amylase activity"/>
    <property type="evidence" value="ECO:0007669"/>
    <property type="project" value="TreeGrafter"/>
</dbReference>
<proteinExistence type="inferred from homology"/>
<dbReference type="GO" id="GO:0004574">
    <property type="term" value="F:oligo-1,6-glucosidase activity"/>
    <property type="evidence" value="ECO:0007669"/>
    <property type="project" value="TreeGrafter"/>
</dbReference>
<dbReference type="OrthoDB" id="204980at2759"/>
<evidence type="ECO:0000256" key="1">
    <source>
        <dbReference type="ARBA" id="ARBA00008061"/>
    </source>
</evidence>
<dbReference type="FunFam" id="3.90.400.10:FF:000003">
    <property type="entry name" value="Probable alpha-glucosidase (Maltase)"/>
    <property type="match status" value="1"/>
</dbReference>
<accession>A0A084QJR1</accession>
<dbReference type="EMBL" id="KL660698">
    <property type="protein sequence ID" value="KFA64196.1"/>
    <property type="molecule type" value="Genomic_DNA"/>
</dbReference>
<dbReference type="HOGENOM" id="CLU_006462_1_2_1"/>
<organism evidence="6 7">
    <name type="scientific">Stachybotrys chlorohalonatus (strain IBT 40285)</name>
    <dbReference type="NCBI Taxonomy" id="1283841"/>
    <lineage>
        <taxon>Eukaryota</taxon>
        <taxon>Fungi</taxon>
        <taxon>Dikarya</taxon>
        <taxon>Ascomycota</taxon>
        <taxon>Pezizomycotina</taxon>
        <taxon>Sordariomycetes</taxon>
        <taxon>Hypocreomycetidae</taxon>
        <taxon>Hypocreales</taxon>
        <taxon>Stachybotryaceae</taxon>
        <taxon>Stachybotrys</taxon>
    </lineage>
</organism>
<keyword evidence="7" id="KW-1185">Reference proteome</keyword>
<evidence type="ECO:0000256" key="4">
    <source>
        <dbReference type="ARBA" id="ARBA00026248"/>
    </source>
</evidence>
<protein>
    <recommendedName>
        <fullName evidence="5">Glycosyl hydrolase family 13 catalytic domain-containing protein</fullName>
    </recommendedName>
</protein>
<dbReference type="InterPro" id="IPR006047">
    <property type="entry name" value="GH13_cat_dom"/>
</dbReference>
<dbReference type="InterPro" id="IPR045857">
    <property type="entry name" value="O16G_dom_2"/>
</dbReference>
<dbReference type="STRING" id="1283841.A0A084QJR1"/>
<dbReference type="SUPFAM" id="SSF51011">
    <property type="entry name" value="Glycosyl hydrolase domain"/>
    <property type="match status" value="1"/>
</dbReference>
<dbReference type="Gene3D" id="2.60.40.1180">
    <property type="entry name" value="Golgi alpha-mannosidase II"/>
    <property type="match status" value="1"/>
</dbReference>
<dbReference type="Pfam" id="PF00128">
    <property type="entry name" value="Alpha-amylase"/>
    <property type="match status" value="1"/>
</dbReference>
<evidence type="ECO:0000256" key="3">
    <source>
        <dbReference type="ARBA" id="ARBA00023295"/>
    </source>
</evidence>
<keyword evidence="3" id="KW-0326">Glycosidase</keyword>
<gene>
    <name evidence="6" type="ORF">S40285_00826</name>
</gene>
<dbReference type="InterPro" id="IPR017853">
    <property type="entry name" value="GH"/>
</dbReference>
<dbReference type="GO" id="GO:0005987">
    <property type="term" value="P:sucrose catabolic process"/>
    <property type="evidence" value="ECO:0007669"/>
    <property type="project" value="TreeGrafter"/>
</dbReference>
<name>A0A084QJR1_STAC4</name>
<evidence type="ECO:0000259" key="5">
    <source>
        <dbReference type="SMART" id="SM00642"/>
    </source>
</evidence>
<comment type="similarity">
    <text evidence="1">Belongs to the glycosyl hydrolase 13 family.</text>
</comment>
<dbReference type="InParanoid" id="A0A084QJR1"/>
<dbReference type="PANTHER" id="PTHR10357">
    <property type="entry name" value="ALPHA-AMYLASE FAMILY MEMBER"/>
    <property type="match status" value="1"/>
</dbReference>